<proteinExistence type="predicted"/>
<accession>T0J2Z4</accession>
<keyword evidence="2" id="KW-1185">Reference proteome</keyword>
<organism evidence="1 2">
    <name type="scientific">Sulfurimonas hongkongensis</name>
    <dbReference type="NCBI Taxonomy" id="1172190"/>
    <lineage>
        <taxon>Bacteria</taxon>
        <taxon>Pseudomonadati</taxon>
        <taxon>Campylobacterota</taxon>
        <taxon>Epsilonproteobacteria</taxon>
        <taxon>Campylobacterales</taxon>
        <taxon>Sulfurimonadaceae</taxon>
        <taxon>Sulfurimonas</taxon>
    </lineage>
</organism>
<dbReference type="Proteomes" id="UP000015520">
    <property type="component" value="Unassembled WGS sequence"/>
</dbReference>
<dbReference type="STRING" id="1172190.M947_09055"/>
<dbReference type="OrthoDB" id="5334684at2"/>
<dbReference type="AlphaFoldDB" id="T0J2Z4"/>
<dbReference type="PATRIC" id="fig|1172190.3.peg.1744"/>
<evidence type="ECO:0000313" key="2">
    <source>
        <dbReference type="Proteomes" id="UP000015520"/>
    </source>
</evidence>
<reference evidence="1 2" key="1">
    <citation type="submission" date="2013-07" db="EMBL/GenBank/DDBJ databases">
        <title>Sulfurimonas hongkongensis AST-10 Genome Sequencing.</title>
        <authorList>
            <person name="Cai L."/>
            <person name="Zhang T."/>
        </authorList>
    </citation>
    <scope>NUCLEOTIDE SEQUENCE [LARGE SCALE GENOMIC DNA]</scope>
    <source>
        <strain evidence="1 2">AST-10</strain>
    </source>
</reference>
<protein>
    <submittedName>
        <fullName evidence="1">Uncharacterized protein</fullName>
    </submittedName>
</protein>
<comment type="caution">
    <text evidence="1">The sequence shown here is derived from an EMBL/GenBank/DDBJ whole genome shotgun (WGS) entry which is preliminary data.</text>
</comment>
<evidence type="ECO:0000313" key="1">
    <source>
        <dbReference type="EMBL" id="EQB35420.1"/>
    </source>
</evidence>
<gene>
    <name evidence="1" type="ORF">M947_09055</name>
</gene>
<sequence>MLNDDYVVLKNSFIESQRLFDKLNIVANQAKEIEYDESGLFYEDEERVQRHWLKLSSKIVDALSHDLDSYKVELLKNEDLEARELSINLIKDGEISKILVDYSRDGAINITQIS</sequence>
<dbReference type="EMBL" id="AUPZ01000013">
    <property type="protein sequence ID" value="EQB35420.1"/>
    <property type="molecule type" value="Genomic_DNA"/>
</dbReference>
<dbReference type="RefSeq" id="WP_021288059.1">
    <property type="nucleotide sequence ID" value="NZ_AUPZ01000013.1"/>
</dbReference>
<name>T0J2Z4_9BACT</name>